<accession>A0A0M8PEN5</accession>
<evidence type="ECO:0000313" key="2">
    <source>
        <dbReference type="Proteomes" id="UP000037696"/>
    </source>
</evidence>
<dbReference type="Proteomes" id="UP000037696">
    <property type="component" value="Unassembled WGS sequence"/>
</dbReference>
<protein>
    <submittedName>
        <fullName evidence="1">Uncharacterized protein</fullName>
    </submittedName>
</protein>
<dbReference type="AlphaFoldDB" id="A0A0M8PEN5"/>
<sequence>MSGQGVEDSVSREQLVVGDENGVQGRLNERLCRAVTSCLQVQGHNLRCGDFKAGSSTAQTATARVPDLVMLNANSAIKVVGEIKTPWPLSHIEMLSLGVDLFERGNGDWLRHILGQYITLDNNTMIHDVFIDDFFPS</sequence>
<evidence type="ECO:0000313" key="1">
    <source>
        <dbReference type="EMBL" id="KOS46601.1"/>
    </source>
</evidence>
<reference evidence="1 2" key="1">
    <citation type="submission" date="2015-08" db="EMBL/GenBank/DDBJ databases">
        <title>Genome sequencing of Penicillium nordicum.</title>
        <authorList>
            <person name="Nguyen H.D."/>
            <person name="Seifert K.A."/>
        </authorList>
    </citation>
    <scope>NUCLEOTIDE SEQUENCE [LARGE SCALE GENOMIC DNA]</scope>
    <source>
        <strain evidence="1 2">DAOMC 185683</strain>
    </source>
</reference>
<organism evidence="1 2">
    <name type="scientific">Penicillium nordicum</name>
    <dbReference type="NCBI Taxonomy" id="229535"/>
    <lineage>
        <taxon>Eukaryota</taxon>
        <taxon>Fungi</taxon>
        <taxon>Dikarya</taxon>
        <taxon>Ascomycota</taxon>
        <taxon>Pezizomycotina</taxon>
        <taxon>Eurotiomycetes</taxon>
        <taxon>Eurotiomycetidae</taxon>
        <taxon>Eurotiales</taxon>
        <taxon>Aspergillaceae</taxon>
        <taxon>Penicillium</taxon>
    </lineage>
</organism>
<comment type="caution">
    <text evidence="1">The sequence shown here is derived from an EMBL/GenBank/DDBJ whole genome shotgun (WGS) entry which is preliminary data.</text>
</comment>
<gene>
    <name evidence="1" type="ORF">ACN38_g2455</name>
</gene>
<dbReference type="OrthoDB" id="4367866at2759"/>
<proteinExistence type="predicted"/>
<keyword evidence="2" id="KW-1185">Reference proteome</keyword>
<name>A0A0M8PEN5_9EURO</name>
<dbReference type="EMBL" id="LHQQ01000027">
    <property type="protein sequence ID" value="KOS46601.1"/>
    <property type="molecule type" value="Genomic_DNA"/>
</dbReference>